<keyword evidence="2" id="KW-1185">Reference proteome</keyword>
<gene>
    <name evidence="1" type="ORF">BO95DRAFT_247027</name>
</gene>
<organism evidence="1 2">
    <name type="scientific">Aspergillus brunneoviolaceus CBS 621.78</name>
    <dbReference type="NCBI Taxonomy" id="1450534"/>
    <lineage>
        <taxon>Eukaryota</taxon>
        <taxon>Fungi</taxon>
        <taxon>Dikarya</taxon>
        <taxon>Ascomycota</taxon>
        <taxon>Pezizomycotina</taxon>
        <taxon>Eurotiomycetes</taxon>
        <taxon>Eurotiomycetidae</taxon>
        <taxon>Eurotiales</taxon>
        <taxon>Aspergillaceae</taxon>
        <taxon>Aspergillus</taxon>
        <taxon>Aspergillus subgen. Circumdati</taxon>
    </lineage>
</organism>
<protein>
    <submittedName>
        <fullName evidence="1">Uncharacterized protein</fullName>
    </submittedName>
</protein>
<dbReference type="Proteomes" id="UP000249057">
    <property type="component" value="Unassembled WGS sequence"/>
</dbReference>
<dbReference type="EMBL" id="KZ825316">
    <property type="protein sequence ID" value="RAH49841.1"/>
    <property type="molecule type" value="Genomic_DNA"/>
</dbReference>
<evidence type="ECO:0000313" key="2">
    <source>
        <dbReference type="Proteomes" id="UP000249057"/>
    </source>
</evidence>
<evidence type="ECO:0000313" key="1">
    <source>
        <dbReference type="EMBL" id="RAH49841.1"/>
    </source>
</evidence>
<accession>A0ACD1GKP6</accession>
<reference evidence="1" key="1">
    <citation type="submission" date="2018-02" db="EMBL/GenBank/DDBJ databases">
        <title>The genomes of Aspergillus section Nigri reveals drivers in fungal speciation.</title>
        <authorList>
            <consortium name="DOE Joint Genome Institute"/>
            <person name="Vesth T.C."/>
            <person name="Nybo J."/>
            <person name="Theobald S."/>
            <person name="Brandl J."/>
            <person name="Frisvad J.C."/>
            <person name="Nielsen K.F."/>
            <person name="Lyhne E.K."/>
            <person name="Kogle M.E."/>
            <person name="Kuo A."/>
            <person name="Riley R."/>
            <person name="Clum A."/>
            <person name="Nolan M."/>
            <person name="Lipzen A."/>
            <person name="Salamov A."/>
            <person name="Henrissat B."/>
            <person name="Wiebenga A."/>
            <person name="De vries R.P."/>
            <person name="Grigoriev I.V."/>
            <person name="Mortensen U.H."/>
            <person name="Andersen M.R."/>
            <person name="Baker S.E."/>
        </authorList>
    </citation>
    <scope>NUCLEOTIDE SEQUENCE</scope>
    <source>
        <strain evidence="1">CBS 621.78</strain>
    </source>
</reference>
<sequence>MAREREKGASTDLNLRRIEMIAQTISQDQRQRRTSRSKCLLDLGILFFFLLTLRLPVRIFLRLPMMQQDLPRPTINRIKVIDRRPSYSVN</sequence>
<proteinExistence type="predicted"/>
<name>A0ACD1GKP6_9EURO</name>